<dbReference type="PANTHER" id="PTHR43597">
    <property type="entry name" value="SULFUR ACCEPTOR PROTEIN CSDE"/>
    <property type="match status" value="1"/>
</dbReference>
<dbReference type="Pfam" id="PF02657">
    <property type="entry name" value="SufE"/>
    <property type="match status" value="1"/>
</dbReference>
<evidence type="ECO:0000313" key="3">
    <source>
        <dbReference type="EMBL" id="MDK6275498.1"/>
    </source>
</evidence>
<protein>
    <submittedName>
        <fullName evidence="3">SufE family protein</fullName>
    </submittedName>
</protein>
<organism evidence="3 4">
    <name type="scientific">Pseudoglutamicibacter cumminsii</name>
    <dbReference type="NCBI Taxonomy" id="156979"/>
    <lineage>
        <taxon>Bacteria</taxon>
        <taxon>Bacillati</taxon>
        <taxon>Actinomycetota</taxon>
        <taxon>Actinomycetes</taxon>
        <taxon>Micrococcales</taxon>
        <taxon>Micrococcaceae</taxon>
        <taxon>Pseudoglutamicibacter</taxon>
    </lineage>
</organism>
<gene>
    <name evidence="3" type="ORF">QP116_07110</name>
</gene>
<evidence type="ECO:0000259" key="2">
    <source>
        <dbReference type="Pfam" id="PF02657"/>
    </source>
</evidence>
<sequence>MALPTALAEIAEDFNALPEPQRLELLLEFSDNLPELPERYQDAELEQVIECQSPVFLTVEVADDADHTVGVFITAPPEAPTTRGFAGVLVEGLHGLPAEEVLETPDDYPSTIGLARAVSPLRLRGMTAMLGRIKNRVRKELADA</sequence>
<dbReference type="Gene3D" id="3.90.1010.10">
    <property type="match status" value="1"/>
</dbReference>
<dbReference type="AlphaFoldDB" id="A0AAP4C902"/>
<dbReference type="RefSeq" id="WP_101630032.1">
    <property type="nucleotide sequence ID" value="NZ_CALUAG010000016.1"/>
</dbReference>
<feature type="domain" description="Fe-S metabolism associated" evidence="2">
    <location>
        <begin position="12"/>
        <end position="135"/>
    </location>
</feature>
<comment type="caution">
    <text evidence="3">The sequence shown here is derived from an EMBL/GenBank/DDBJ whole genome shotgun (WGS) entry which is preliminary data.</text>
</comment>
<accession>A0AAP4C902</accession>
<dbReference type="SUPFAM" id="SSF82649">
    <property type="entry name" value="SufE/NifU"/>
    <property type="match status" value="1"/>
</dbReference>
<dbReference type="InterPro" id="IPR003808">
    <property type="entry name" value="Fe-S_metab-assoc_dom"/>
</dbReference>
<evidence type="ECO:0000256" key="1">
    <source>
        <dbReference type="ARBA" id="ARBA00010282"/>
    </source>
</evidence>
<reference evidence="3" key="1">
    <citation type="submission" date="2023-05" db="EMBL/GenBank/DDBJ databases">
        <title>Cataloging the Phylogenetic Diversity of Human Bladder Bacteria.</title>
        <authorList>
            <person name="Du J."/>
        </authorList>
    </citation>
    <scope>NUCLEOTIDE SEQUENCE</scope>
    <source>
        <strain evidence="3">UMB9978</strain>
    </source>
</reference>
<dbReference type="EMBL" id="JASODW010000008">
    <property type="protein sequence ID" value="MDK6275498.1"/>
    <property type="molecule type" value="Genomic_DNA"/>
</dbReference>
<proteinExistence type="inferred from homology"/>
<dbReference type="PANTHER" id="PTHR43597:SF5">
    <property type="entry name" value="SUFE-LIKE PROTEIN 2, CHLOROPLASTIC"/>
    <property type="match status" value="1"/>
</dbReference>
<dbReference type="Proteomes" id="UP001240483">
    <property type="component" value="Unassembled WGS sequence"/>
</dbReference>
<evidence type="ECO:0000313" key="4">
    <source>
        <dbReference type="Proteomes" id="UP001240483"/>
    </source>
</evidence>
<name>A0AAP4C902_9MICC</name>
<comment type="similarity">
    <text evidence="1">Belongs to the SufE family.</text>
</comment>